<keyword evidence="2" id="KW-0472">Membrane</keyword>
<dbReference type="AlphaFoldDB" id="A0AAU9RJ45"/>
<gene>
    <name evidence="3" type="ORF">TAV2_LOCUS6384</name>
</gene>
<keyword evidence="2" id="KW-1133">Transmembrane helix</keyword>
<organism evidence="3 4">
    <name type="scientific">Thlaspi arvense</name>
    <name type="common">Field penny-cress</name>
    <dbReference type="NCBI Taxonomy" id="13288"/>
    <lineage>
        <taxon>Eukaryota</taxon>
        <taxon>Viridiplantae</taxon>
        <taxon>Streptophyta</taxon>
        <taxon>Embryophyta</taxon>
        <taxon>Tracheophyta</taxon>
        <taxon>Spermatophyta</taxon>
        <taxon>Magnoliopsida</taxon>
        <taxon>eudicotyledons</taxon>
        <taxon>Gunneridae</taxon>
        <taxon>Pentapetalae</taxon>
        <taxon>rosids</taxon>
        <taxon>malvids</taxon>
        <taxon>Brassicales</taxon>
        <taxon>Brassicaceae</taxon>
        <taxon>Thlaspideae</taxon>
        <taxon>Thlaspi</taxon>
    </lineage>
</organism>
<keyword evidence="2" id="KW-0812">Transmembrane</keyword>
<evidence type="ECO:0000313" key="3">
    <source>
        <dbReference type="EMBL" id="CAH2044015.1"/>
    </source>
</evidence>
<feature type="compositionally biased region" description="Polar residues" evidence="1">
    <location>
        <begin position="58"/>
        <end position="80"/>
    </location>
</feature>
<evidence type="ECO:0000313" key="4">
    <source>
        <dbReference type="Proteomes" id="UP000836841"/>
    </source>
</evidence>
<proteinExistence type="predicted"/>
<feature type="region of interest" description="Disordered" evidence="1">
    <location>
        <begin position="29"/>
        <end position="88"/>
    </location>
</feature>
<dbReference type="PANTHER" id="PTHR33625">
    <property type="entry name" value="OS08G0179900 PROTEIN"/>
    <property type="match status" value="1"/>
</dbReference>
<keyword evidence="4" id="KW-1185">Reference proteome</keyword>
<accession>A0AAU9RJ45</accession>
<evidence type="ECO:0000256" key="2">
    <source>
        <dbReference type="SAM" id="Phobius"/>
    </source>
</evidence>
<dbReference type="PANTHER" id="PTHR33625:SF8">
    <property type="entry name" value="TRANSMEMBRANE PROTEIN"/>
    <property type="match status" value="1"/>
</dbReference>
<protein>
    <submittedName>
        <fullName evidence="3">Uncharacterized protein</fullName>
    </submittedName>
</protein>
<dbReference type="Proteomes" id="UP000836841">
    <property type="component" value="Chromosome 2"/>
</dbReference>
<feature type="compositionally biased region" description="Low complexity" evidence="1">
    <location>
        <begin position="43"/>
        <end position="53"/>
    </location>
</feature>
<dbReference type="EMBL" id="OU466858">
    <property type="protein sequence ID" value="CAH2044015.1"/>
    <property type="molecule type" value="Genomic_DNA"/>
</dbReference>
<reference evidence="3 4" key="1">
    <citation type="submission" date="2022-03" db="EMBL/GenBank/DDBJ databases">
        <authorList>
            <person name="Nunn A."/>
            <person name="Chopra R."/>
            <person name="Nunn A."/>
            <person name="Contreras Garrido A."/>
        </authorList>
    </citation>
    <scope>NUCLEOTIDE SEQUENCE [LARGE SCALE GENOMIC DNA]</scope>
</reference>
<sequence length="294" mass="32853">MDNRIADGGGEQLKTFEEADAVTVIDLGNQKPFMSTSPPPSPSISSSSISSTPASVLAVSSSEQMIDSSKSTYDQISPSNGEEEEDEDEFEWVAVEREATDVFTDKAPEFDEVEDAFSALQLMFHDDDDDKSEDQVSDLEFVDWIEPPLQLCNTRLLQPYMLDRFYDAFHLFQTDPSVQRMVLSLASDRAVWDAVMNNEVVRELITNVDRSKEDSGSTANFIRRLFERSAIKLMDAMERVTKYVTDLFSVDVPGDETVVLATGAAPVMEKLQLTVLLTVLILLIVLVTRVTRAR</sequence>
<name>A0AAU9RJ45_THLAR</name>
<evidence type="ECO:0000256" key="1">
    <source>
        <dbReference type="SAM" id="MobiDB-lite"/>
    </source>
</evidence>
<feature type="transmembrane region" description="Helical" evidence="2">
    <location>
        <begin position="271"/>
        <end position="291"/>
    </location>
</feature>